<evidence type="ECO:0000256" key="4">
    <source>
        <dbReference type="SAM" id="MobiDB-lite"/>
    </source>
</evidence>
<evidence type="ECO:0000313" key="6">
    <source>
        <dbReference type="EMBL" id="HET98246.1"/>
    </source>
</evidence>
<comment type="caution">
    <text evidence="6">The sequence shown here is derived from an EMBL/GenBank/DDBJ whole genome shotgun (WGS) entry which is preliminary data.</text>
</comment>
<feature type="region of interest" description="Disordered" evidence="4">
    <location>
        <begin position="139"/>
        <end position="218"/>
    </location>
</feature>
<sequence>MVKRSKLEKHKDVARIDQESKRTHGWYVRVRFQGKTHAKFFSDGKHGGRYSSLLAALAWRDQTEISLGKIRTDKHIVTVSNTKTGVVGVRHNEKLNRYEVSWVNQVGKQGKTSISIRRHGQEKAFELACQIRQEKEAERLGLKKPAATRGGRKPAATKVAKAGAPAAKKTPAKKAPAKAASAKKTPAKKAPAKKAVTRKTSVKTAPKKAVPKGKKTAR</sequence>
<feature type="compositionally biased region" description="Basic residues" evidence="4">
    <location>
        <begin position="185"/>
        <end position="218"/>
    </location>
</feature>
<dbReference type="EMBL" id="DSDS01000138">
    <property type="protein sequence ID" value="HET98246.1"/>
    <property type="molecule type" value="Genomic_DNA"/>
</dbReference>
<dbReference type="Proteomes" id="UP000885986">
    <property type="component" value="Unassembled WGS sequence"/>
</dbReference>
<protein>
    <submittedName>
        <fullName evidence="6">AP2 domain-containing protein</fullName>
    </submittedName>
</protein>
<accession>A0A7C2TGR9</accession>
<name>A0A7C2TGR9_9BACT</name>
<dbReference type="GO" id="GO:0003700">
    <property type="term" value="F:DNA-binding transcription factor activity"/>
    <property type="evidence" value="ECO:0007669"/>
    <property type="project" value="InterPro"/>
</dbReference>
<gene>
    <name evidence="6" type="ORF">ENN98_06080</name>
</gene>
<dbReference type="AlphaFoldDB" id="A0A7C2TGR9"/>
<feature type="domain" description="AP2/ERF" evidence="5">
    <location>
        <begin position="84"/>
        <end position="137"/>
    </location>
</feature>
<evidence type="ECO:0000256" key="1">
    <source>
        <dbReference type="ARBA" id="ARBA00023015"/>
    </source>
</evidence>
<dbReference type="Gene3D" id="1.20.5.2050">
    <property type="match status" value="1"/>
</dbReference>
<evidence type="ECO:0000256" key="2">
    <source>
        <dbReference type="ARBA" id="ARBA00023125"/>
    </source>
</evidence>
<reference evidence="6" key="1">
    <citation type="journal article" date="2020" name="mSystems">
        <title>Genome- and Community-Level Interaction Insights into Carbon Utilization and Element Cycling Functions of Hydrothermarchaeota in Hydrothermal Sediment.</title>
        <authorList>
            <person name="Zhou Z."/>
            <person name="Liu Y."/>
            <person name="Xu W."/>
            <person name="Pan J."/>
            <person name="Luo Z.H."/>
            <person name="Li M."/>
        </authorList>
    </citation>
    <scope>NUCLEOTIDE SEQUENCE [LARGE SCALE GENOMIC DNA]</scope>
    <source>
        <strain evidence="6">SpSt-1224</strain>
    </source>
</reference>
<dbReference type="GO" id="GO:0003677">
    <property type="term" value="F:DNA binding"/>
    <property type="evidence" value="ECO:0007669"/>
    <property type="project" value="UniProtKB-KW"/>
</dbReference>
<keyword evidence="2" id="KW-0238">DNA-binding</keyword>
<organism evidence="6">
    <name type="scientific">Desulfurivibrio alkaliphilus</name>
    <dbReference type="NCBI Taxonomy" id="427923"/>
    <lineage>
        <taxon>Bacteria</taxon>
        <taxon>Pseudomonadati</taxon>
        <taxon>Thermodesulfobacteriota</taxon>
        <taxon>Desulfobulbia</taxon>
        <taxon>Desulfobulbales</taxon>
        <taxon>Desulfobulbaceae</taxon>
        <taxon>Desulfurivibrio</taxon>
    </lineage>
</organism>
<dbReference type="Pfam" id="PF00847">
    <property type="entry name" value="AP2"/>
    <property type="match status" value="1"/>
</dbReference>
<feature type="compositionally biased region" description="Low complexity" evidence="4">
    <location>
        <begin position="153"/>
        <end position="169"/>
    </location>
</feature>
<evidence type="ECO:0000256" key="3">
    <source>
        <dbReference type="ARBA" id="ARBA00023163"/>
    </source>
</evidence>
<dbReference type="InterPro" id="IPR001471">
    <property type="entry name" value="AP2/ERF_dom"/>
</dbReference>
<keyword evidence="1" id="KW-0805">Transcription regulation</keyword>
<evidence type="ECO:0000259" key="5">
    <source>
        <dbReference type="Pfam" id="PF00847"/>
    </source>
</evidence>
<keyword evidence="3" id="KW-0804">Transcription</keyword>
<proteinExistence type="predicted"/>